<gene>
    <name evidence="2" type="ORF">NDU88_001895</name>
</gene>
<feature type="compositionally biased region" description="Basic and acidic residues" evidence="1">
    <location>
        <begin position="111"/>
        <end position="130"/>
    </location>
</feature>
<feature type="compositionally biased region" description="Basic and acidic residues" evidence="1">
    <location>
        <begin position="39"/>
        <end position="49"/>
    </location>
</feature>
<reference evidence="2" key="1">
    <citation type="journal article" date="2022" name="bioRxiv">
        <title>Sequencing and chromosome-scale assembly of the giantPleurodeles waltlgenome.</title>
        <authorList>
            <person name="Brown T."/>
            <person name="Elewa A."/>
            <person name="Iarovenko S."/>
            <person name="Subramanian E."/>
            <person name="Araus A.J."/>
            <person name="Petzold A."/>
            <person name="Susuki M."/>
            <person name="Suzuki K.-i.T."/>
            <person name="Hayashi T."/>
            <person name="Toyoda A."/>
            <person name="Oliveira C."/>
            <person name="Osipova E."/>
            <person name="Leigh N.D."/>
            <person name="Simon A."/>
            <person name="Yun M.H."/>
        </authorList>
    </citation>
    <scope>NUCLEOTIDE SEQUENCE</scope>
    <source>
        <strain evidence="2">20211129_DDA</strain>
        <tissue evidence="2">Liver</tissue>
    </source>
</reference>
<accession>A0AAV7RB76</accession>
<feature type="compositionally biased region" description="Basic residues" evidence="1">
    <location>
        <begin position="50"/>
        <end position="59"/>
    </location>
</feature>
<keyword evidence="3" id="KW-1185">Reference proteome</keyword>
<sequence>MPHCTARRQHPSDCLSFKTVSSALGAHRTNAGKRRREVHPRTPREEKSRTIPHTHRRRQPAAGRESALPALRGSKEDTRLLAGSEKPKVFPARSTLSAQRDTLHRKSAAQARREFTATHSQEKIKTQTLG</sequence>
<name>A0AAV7RB76_PLEWA</name>
<dbReference type="AlphaFoldDB" id="A0AAV7RB76"/>
<dbReference type="Proteomes" id="UP001066276">
    <property type="component" value="Chromosome 5"/>
</dbReference>
<dbReference type="EMBL" id="JANPWB010000009">
    <property type="protein sequence ID" value="KAJ1149077.1"/>
    <property type="molecule type" value="Genomic_DNA"/>
</dbReference>
<feature type="region of interest" description="Disordered" evidence="1">
    <location>
        <begin position="25"/>
        <end position="130"/>
    </location>
</feature>
<evidence type="ECO:0000256" key="1">
    <source>
        <dbReference type="SAM" id="MobiDB-lite"/>
    </source>
</evidence>
<comment type="caution">
    <text evidence="2">The sequence shown here is derived from an EMBL/GenBank/DDBJ whole genome shotgun (WGS) entry which is preliminary data.</text>
</comment>
<protein>
    <submittedName>
        <fullName evidence="2">Uncharacterized protein</fullName>
    </submittedName>
</protein>
<organism evidence="2 3">
    <name type="scientific">Pleurodeles waltl</name>
    <name type="common">Iberian ribbed newt</name>
    <dbReference type="NCBI Taxonomy" id="8319"/>
    <lineage>
        <taxon>Eukaryota</taxon>
        <taxon>Metazoa</taxon>
        <taxon>Chordata</taxon>
        <taxon>Craniata</taxon>
        <taxon>Vertebrata</taxon>
        <taxon>Euteleostomi</taxon>
        <taxon>Amphibia</taxon>
        <taxon>Batrachia</taxon>
        <taxon>Caudata</taxon>
        <taxon>Salamandroidea</taxon>
        <taxon>Salamandridae</taxon>
        <taxon>Pleurodelinae</taxon>
        <taxon>Pleurodeles</taxon>
    </lineage>
</organism>
<evidence type="ECO:0000313" key="2">
    <source>
        <dbReference type="EMBL" id="KAJ1149077.1"/>
    </source>
</evidence>
<evidence type="ECO:0000313" key="3">
    <source>
        <dbReference type="Proteomes" id="UP001066276"/>
    </source>
</evidence>
<proteinExistence type="predicted"/>